<dbReference type="AlphaFoldDB" id="A0A1C3VJQ9"/>
<evidence type="ECO:0000313" key="2">
    <source>
        <dbReference type="Proteomes" id="UP000186228"/>
    </source>
</evidence>
<sequence>MPILRMAEALFGLPSGEASYGFFTGEIVILPCVVGDDIGTAPKGLLSWRQDGISGLEDAGPMRFRYAQSDYFAQTKSQIGLVSAASDQGAAHARLEARSIGENEALIDIVVTLGEKFRIDLGQALRGHRFAYRPAVETYAVRFAELSDEAPVTHPLSDLLSLPEIATADSGIHIIQFPDDPLASLAILGKIYPENTIIRGEASWDEVGRSGKKYGARFVLQHRSALESR</sequence>
<reference evidence="2" key="1">
    <citation type="submission" date="2016-08" db="EMBL/GenBank/DDBJ databases">
        <authorList>
            <person name="Varghese N."/>
            <person name="Submissions Spin"/>
        </authorList>
    </citation>
    <scope>NUCLEOTIDE SEQUENCE [LARGE SCALE GENOMIC DNA]</scope>
    <source>
        <strain evidence="2">CCBAU 57015</strain>
    </source>
</reference>
<dbReference type="Proteomes" id="UP000186228">
    <property type="component" value="Unassembled WGS sequence"/>
</dbReference>
<name>A0A1C3VJQ9_9HYPH</name>
<accession>A0A1C3VJQ9</accession>
<evidence type="ECO:0000313" key="1">
    <source>
        <dbReference type="EMBL" id="SCB27938.1"/>
    </source>
</evidence>
<organism evidence="1 2">
    <name type="scientific">Rhizobium hainanense</name>
    <dbReference type="NCBI Taxonomy" id="52131"/>
    <lineage>
        <taxon>Bacteria</taxon>
        <taxon>Pseudomonadati</taxon>
        <taxon>Pseudomonadota</taxon>
        <taxon>Alphaproteobacteria</taxon>
        <taxon>Hyphomicrobiales</taxon>
        <taxon>Rhizobiaceae</taxon>
        <taxon>Rhizobium/Agrobacterium group</taxon>
        <taxon>Rhizobium</taxon>
    </lineage>
</organism>
<dbReference type="OrthoDB" id="2959244at2"/>
<dbReference type="RefSeq" id="WP_143525482.1">
    <property type="nucleotide sequence ID" value="NZ_FMAC01000006.1"/>
</dbReference>
<dbReference type="EMBL" id="FMAC01000006">
    <property type="protein sequence ID" value="SCB27938.1"/>
    <property type="molecule type" value="Genomic_DNA"/>
</dbReference>
<proteinExistence type="predicted"/>
<keyword evidence="2" id="KW-1185">Reference proteome</keyword>
<protein>
    <submittedName>
        <fullName evidence="1">Uncharacterized protein</fullName>
    </submittedName>
</protein>
<gene>
    <name evidence="1" type="ORF">GA0061100_106269</name>
</gene>